<feature type="signal peptide" evidence="4">
    <location>
        <begin position="1"/>
        <end position="18"/>
    </location>
</feature>
<protein>
    <submittedName>
        <fullName evidence="6">OmpA family protein</fullName>
    </submittedName>
</protein>
<feature type="chain" id="PRO_5009273482" evidence="4">
    <location>
        <begin position="19"/>
        <end position="282"/>
    </location>
</feature>
<sequence length="282" mass="31223">MNRWFSLLICSLALPVQALTFQTRMEDVQWSVDGDQFACRLAQTVSGYGEAVFVRRAGERPVFELNAWSNLLRPGRVHVYNQPPQWRPDARSQALGHAQVADNQPVVRVPQQQAGQMLAGLAQGMQPTILGDSWANATQPLQVVVSNVGYAAAWTEFQDCITGLLPMNFEQASNTTISFAAGGTALSGDAREVLDTVLVYLLADEDISGIQLDGHSDNVGNRLDNRELSRQRVLIVRDYLTERGVNEDLFNLRFHGERYPVASNQSAVGRAANRRVSLKLEK</sequence>
<gene>
    <name evidence="6" type="ORF">SAMN05216210_1197</name>
</gene>
<evidence type="ECO:0000256" key="4">
    <source>
        <dbReference type="SAM" id="SignalP"/>
    </source>
</evidence>
<comment type="subcellular location">
    <subcellularLocation>
        <location evidence="1">Cell outer membrane</location>
    </subcellularLocation>
</comment>
<dbReference type="Proteomes" id="UP000243924">
    <property type="component" value="Chromosome I"/>
</dbReference>
<dbReference type="InterPro" id="IPR050330">
    <property type="entry name" value="Bact_OuterMem_StrucFunc"/>
</dbReference>
<dbReference type="InterPro" id="IPR006665">
    <property type="entry name" value="OmpA-like"/>
</dbReference>
<dbReference type="GO" id="GO:0009279">
    <property type="term" value="C:cell outer membrane"/>
    <property type="evidence" value="ECO:0007669"/>
    <property type="project" value="UniProtKB-SubCell"/>
</dbReference>
<organism evidence="6 7">
    <name type="scientific">Halopseudomonas salegens</name>
    <dbReference type="NCBI Taxonomy" id="1434072"/>
    <lineage>
        <taxon>Bacteria</taxon>
        <taxon>Pseudomonadati</taxon>
        <taxon>Pseudomonadota</taxon>
        <taxon>Gammaproteobacteria</taxon>
        <taxon>Pseudomonadales</taxon>
        <taxon>Pseudomonadaceae</taxon>
        <taxon>Halopseudomonas</taxon>
    </lineage>
</organism>
<dbReference type="PANTHER" id="PTHR30329">
    <property type="entry name" value="STATOR ELEMENT OF FLAGELLAR MOTOR COMPLEX"/>
    <property type="match status" value="1"/>
</dbReference>
<dbReference type="InterPro" id="IPR041544">
    <property type="entry name" value="MotY_N"/>
</dbReference>
<dbReference type="PRINTS" id="PR01023">
    <property type="entry name" value="NAFLGMOTY"/>
</dbReference>
<dbReference type="InterPro" id="IPR006664">
    <property type="entry name" value="OMP_bac"/>
</dbReference>
<evidence type="ECO:0000313" key="7">
    <source>
        <dbReference type="Proteomes" id="UP000243924"/>
    </source>
</evidence>
<dbReference type="InterPro" id="IPR036737">
    <property type="entry name" value="OmpA-like_sf"/>
</dbReference>
<evidence type="ECO:0000256" key="3">
    <source>
        <dbReference type="PROSITE-ProRule" id="PRU00473"/>
    </source>
</evidence>
<evidence type="ECO:0000256" key="2">
    <source>
        <dbReference type="ARBA" id="ARBA00023136"/>
    </source>
</evidence>
<name>A0A1H2F0P6_9GAMM</name>
<dbReference type="OrthoDB" id="6905929at2"/>
<dbReference type="EMBL" id="LT629787">
    <property type="protein sequence ID" value="SDU00956.1"/>
    <property type="molecule type" value="Genomic_DNA"/>
</dbReference>
<accession>A0A1H2F0P6</accession>
<keyword evidence="4" id="KW-0732">Signal</keyword>
<dbReference type="PRINTS" id="PR01021">
    <property type="entry name" value="OMPADOMAIN"/>
</dbReference>
<dbReference type="Pfam" id="PF00691">
    <property type="entry name" value="OmpA"/>
    <property type="match status" value="1"/>
</dbReference>
<dbReference type="Gene3D" id="3.30.1330.60">
    <property type="entry name" value="OmpA-like domain"/>
    <property type="match status" value="1"/>
</dbReference>
<feature type="domain" description="OmpA-like" evidence="5">
    <location>
        <begin position="167"/>
        <end position="282"/>
    </location>
</feature>
<dbReference type="PROSITE" id="PS51123">
    <property type="entry name" value="OMPA_2"/>
    <property type="match status" value="1"/>
</dbReference>
<dbReference type="CDD" id="cd07185">
    <property type="entry name" value="OmpA_C-like"/>
    <property type="match status" value="1"/>
</dbReference>
<evidence type="ECO:0000313" key="6">
    <source>
        <dbReference type="EMBL" id="SDU00956.1"/>
    </source>
</evidence>
<evidence type="ECO:0000256" key="1">
    <source>
        <dbReference type="ARBA" id="ARBA00004442"/>
    </source>
</evidence>
<dbReference type="Pfam" id="PF18393">
    <property type="entry name" value="MotY_N"/>
    <property type="match status" value="1"/>
</dbReference>
<keyword evidence="7" id="KW-1185">Reference proteome</keyword>
<evidence type="ECO:0000259" key="5">
    <source>
        <dbReference type="PROSITE" id="PS51123"/>
    </source>
</evidence>
<dbReference type="Gene3D" id="2.60.40.2540">
    <property type="match status" value="1"/>
</dbReference>
<dbReference type="RefSeq" id="WP_092385090.1">
    <property type="nucleotide sequence ID" value="NZ_LT629787.1"/>
</dbReference>
<dbReference type="PANTHER" id="PTHR30329:SF17">
    <property type="entry name" value="LIPOPROTEIN YFIB-RELATED"/>
    <property type="match status" value="1"/>
</dbReference>
<dbReference type="STRING" id="1434072.SAMN05216210_1197"/>
<proteinExistence type="predicted"/>
<dbReference type="AlphaFoldDB" id="A0A1H2F0P6"/>
<dbReference type="SUPFAM" id="SSF103088">
    <property type="entry name" value="OmpA-like"/>
    <property type="match status" value="1"/>
</dbReference>
<keyword evidence="2 3" id="KW-0472">Membrane</keyword>
<reference evidence="7" key="1">
    <citation type="submission" date="2016-10" db="EMBL/GenBank/DDBJ databases">
        <authorList>
            <person name="Varghese N."/>
            <person name="Submissions S."/>
        </authorList>
    </citation>
    <scope>NUCLEOTIDE SEQUENCE [LARGE SCALE GENOMIC DNA]</scope>
    <source>
        <strain evidence="7">CECT 8338</strain>
    </source>
</reference>